<evidence type="ECO:0000256" key="6">
    <source>
        <dbReference type="ARBA" id="ARBA00022723"/>
    </source>
</evidence>
<dbReference type="PROSITE" id="PS50880">
    <property type="entry name" value="TOPRIM"/>
    <property type="match status" value="1"/>
</dbReference>
<name>A0A6S6RWH5_9GAMM</name>
<dbReference type="InterPro" id="IPR037068">
    <property type="entry name" value="DNA_primase_core_N_sf"/>
</dbReference>
<evidence type="ECO:0000256" key="12">
    <source>
        <dbReference type="HAMAP-Rule" id="MF_00974"/>
    </source>
</evidence>
<dbReference type="Pfam" id="PF13155">
    <property type="entry name" value="Toprim_2"/>
    <property type="match status" value="1"/>
</dbReference>
<dbReference type="InterPro" id="IPR034151">
    <property type="entry name" value="TOPRIM_DnaG_bac"/>
</dbReference>
<dbReference type="InterPro" id="IPR050219">
    <property type="entry name" value="DnaG_primase"/>
</dbReference>
<organism evidence="16">
    <name type="scientific">uncultured Thiotrichaceae bacterium</name>
    <dbReference type="NCBI Taxonomy" id="298394"/>
    <lineage>
        <taxon>Bacteria</taxon>
        <taxon>Pseudomonadati</taxon>
        <taxon>Pseudomonadota</taxon>
        <taxon>Gammaproteobacteria</taxon>
        <taxon>Thiotrichales</taxon>
        <taxon>Thiotrichaceae</taxon>
        <taxon>environmental samples</taxon>
    </lineage>
</organism>
<dbReference type="SMART" id="SM00493">
    <property type="entry name" value="TOPRIM"/>
    <property type="match status" value="1"/>
</dbReference>
<evidence type="ECO:0000256" key="2">
    <source>
        <dbReference type="ARBA" id="ARBA00022515"/>
    </source>
</evidence>
<dbReference type="Pfam" id="PF08278">
    <property type="entry name" value="DnaG_DnaB_bind"/>
    <property type="match status" value="1"/>
</dbReference>
<keyword evidence="1 12" id="KW-0240">DNA-directed RNA polymerase</keyword>
<dbReference type="InterPro" id="IPR013173">
    <property type="entry name" value="DNA_primase_DnaG_DnaB-bd_dom"/>
</dbReference>
<dbReference type="SUPFAM" id="SSF56731">
    <property type="entry name" value="DNA primase core"/>
    <property type="match status" value="1"/>
</dbReference>
<evidence type="ECO:0000256" key="4">
    <source>
        <dbReference type="ARBA" id="ARBA00022695"/>
    </source>
</evidence>
<dbReference type="GO" id="GO:0003677">
    <property type="term" value="F:DNA binding"/>
    <property type="evidence" value="ECO:0007669"/>
    <property type="project" value="UniProtKB-KW"/>
</dbReference>
<keyword evidence="10 12" id="KW-0238">DNA-binding</keyword>
<keyword evidence="2 12" id="KW-0639">Primosome</keyword>
<dbReference type="InterPro" id="IPR030846">
    <property type="entry name" value="DnaG_bac"/>
</dbReference>
<evidence type="ECO:0000256" key="9">
    <source>
        <dbReference type="ARBA" id="ARBA00022842"/>
    </source>
</evidence>
<dbReference type="AlphaFoldDB" id="A0A6S6RWH5"/>
<dbReference type="EC" id="2.7.7.101" evidence="12"/>
<dbReference type="InterPro" id="IPR006171">
    <property type="entry name" value="TOPRIM_dom"/>
</dbReference>
<evidence type="ECO:0000256" key="3">
    <source>
        <dbReference type="ARBA" id="ARBA00022679"/>
    </source>
</evidence>
<dbReference type="FunFam" id="3.90.580.10:FF:000001">
    <property type="entry name" value="DNA primase"/>
    <property type="match status" value="1"/>
</dbReference>
<dbReference type="Gene3D" id="3.90.580.10">
    <property type="entry name" value="Zinc finger, CHC2-type domain"/>
    <property type="match status" value="1"/>
</dbReference>
<proteinExistence type="inferred from homology"/>
<keyword evidence="5 12" id="KW-0235">DNA replication</keyword>
<dbReference type="HAMAP" id="MF_00974">
    <property type="entry name" value="DNA_primase_DnaG"/>
    <property type="match status" value="1"/>
</dbReference>
<comment type="cofactor">
    <cofactor evidence="12 13 14">
        <name>Zn(2+)</name>
        <dbReference type="ChEBI" id="CHEBI:29105"/>
    </cofactor>
    <text evidence="12 13 14">Binds 1 zinc ion per monomer.</text>
</comment>
<evidence type="ECO:0000256" key="11">
    <source>
        <dbReference type="ARBA" id="ARBA00023163"/>
    </source>
</evidence>
<dbReference type="CDD" id="cd03364">
    <property type="entry name" value="TOPRIM_DnaG_primases"/>
    <property type="match status" value="1"/>
</dbReference>
<dbReference type="InterPro" id="IPR013264">
    <property type="entry name" value="DNAG_N"/>
</dbReference>
<evidence type="ECO:0000256" key="14">
    <source>
        <dbReference type="PIRSR" id="PIRSR002811-1"/>
    </source>
</evidence>
<comment type="domain">
    <text evidence="12">Contains an N-terminal zinc-binding domain, a central core domain that contains the primase activity, and a C-terminal DnaB-binding domain.</text>
</comment>
<dbReference type="FunFam" id="3.90.980.10:FF:000001">
    <property type="entry name" value="DNA primase"/>
    <property type="match status" value="1"/>
</dbReference>
<feature type="zinc finger region" description="CHC2-type" evidence="12 14">
    <location>
        <begin position="40"/>
        <end position="64"/>
    </location>
</feature>
<dbReference type="PANTHER" id="PTHR30313:SF2">
    <property type="entry name" value="DNA PRIMASE"/>
    <property type="match status" value="1"/>
</dbReference>
<dbReference type="GO" id="GO:0005737">
    <property type="term" value="C:cytoplasm"/>
    <property type="evidence" value="ECO:0007669"/>
    <property type="project" value="TreeGrafter"/>
</dbReference>
<dbReference type="EMBL" id="CACVAT010000031">
    <property type="protein sequence ID" value="CAA6801300.1"/>
    <property type="molecule type" value="Genomic_DNA"/>
</dbReference>
<dbReference type="Gene3D" id="3.40.1360.10">
    <property type="match status" value="1"/>
</dbReference>
<comment type="similarity">
    <text evidence="12 13">Belongs to the DnaG primase family.</text>
</comment>
<accession>A0A6S6RWH5</accession>
<gene>
    <name evidence="12" type="primary">dnaG</name>
    <name evidence="16" type="ORF">HELGO_WM28692</name>
</gene>
<evidence type="ECO:0000313" key="16">
    <source>
        <dbReference type="EMBL" id="CAA6801300.1"/>
    </source>
</evidence>
<evidence type="ECO:0000256" key="13">
    <source>
        <dbReference type="PIRNR" id="PIRNR002811"/>
    </source>
</evidence>
<dbReference type="InterPro" id="IPR016136">
    <property type="entry name" value="DNA_helicase_N/primase_C"/>
</dbReference>
<evidence type="ECO:0000256" key="5">
    <source>
        <dbReference type="ARBA" id="ARBA00022705"/>
    </source>
</evidence>
<reference evidence="16" key="1">
    <citation type="submission" date="2020-01" db="EMBL/GenBank/DDBJ databases">
        <authorList>
            <person name="Meier V. D."/>
            <person name="Meier V D."/>
        </authorList>
    </citation>
    <scope>NUCLEOTIDE SEQUENCE</scope>
    <source>
        <strain evidence="16">HLG_WM_MAG_09</strain>
    </source>
</reference>
<dbReference type="InterPro" id="IPR006295">
    <property type="entry name" value="DNA_primase_DnaG"/>
</dbReference>
<keyword evidence="8 12" id="KW-0862">Zinc</keyword>
<evidence type="ECO:0000259" key="15">
    <source>
        <dbReference type="PROSITE" id="PS50880"/>
    </source>
</evidence>
<feature type="domain" description="Toprim" evidence="15">
    <location>
        <begin position="256"/>
        <end position="339"/>
    </location>
</feature>
<dbReference type="PANTHER" id="PTHR30313">
    <property type="entry name" value="DNA PRIMASE"/>
    <property type="match status" value="1"/>
</dbReference>
<comment type="function">
    <text evidence="12 13">RNA polymerase that catalyzes the synthesis of short RNA molecules used as primers for DNA polymerase during DNA replication.</text>
</comment>
<comment type="catalytic activity">
    <reaction evidence="12">
        <text>ssDNA + n NTP = ssDNA/pppN(pN)n-1 hybrid + (n-1) diphosphate.</text>
        <dbReference type="EC" id="2.7.7.101"/>
    </reaction>
</comment>
<keyword evidence="7 12" id="KW-0863">Zinc-finger</keyword>
<dbReference type="Gene3D" id="3.90.980.10">
    <property type="entry name" value="DNA primase, catalytic core, N-terminal domain"/>
    <property type="match status" value="1"/>
</dbReference>
<keyword evidence="11 12" id="KW-0804">Transcription</keyword>
<comment type="subunit">
    <text evidence="12">Monomer. Interacts with DnaB.</text>
</comment>
<dbReference type="Pfam" id="PF08275">
    <property type="entry name" value="DNAG_N"/>
    <property type="match status" value="1"/>
</dbReference>
<dbReference type="InterPro" id="IPR002694">
    <property type="entry name" value="Znf_CHC2"/>
</dbReference>
<dbReference type="InterPro" id="IPR036977">
    <property type="entry name" value="DNA_primase_Znf_CHC2"/>
</dbReference>
<evidence type="ECO:0000256" key="1">
    <source>
        <dbReference type="ARBA" id="ARBA00022478"/>
    </source>
</evidence>
<dbReference type="GO" id="GO:0003899">
    <property type="term" value="F:DNA-directed RNA polymerase activity"/>
    <property type="evidence" value="ECO:0007669"/>
    <property type="project" value="UniProtKB-UniRule"/>
</dbReference>
<keyword evidence="6 12" id="KW-0479">Metal-binding</keyword>
<sequence>MAGHIPREFIDQLLGRVDIIDVINKRVPLKKAGREYTACCPFHNEKTPSFTVSPTKQFFHCFGCGAHGSAISFLMEYDHLEYVEAIEALARNLGVEVPREQRGGPERPRKKLDNSLYGLMEETASHFMQQLGKSSKAVDYIKQRDLSHEIIQQYGIGYSTEEWDRLTQLFGQEYGQQKLLACGLQIKNGSGRVYDRFRDRLMFPIRDRRGRVIGFGGRVLGDDKPKYLNSPETDIFHKGTELYGLFEARNNTRKLTRFLVVEGYMDVIALAQFGITYAVATMGTATTMEHIGQLYKSGVSQVVFCFDGDRAGEEAAWKALKNALPAVNDDREIRFQFLPEGEDPDTLVRKLGKEGYEAELKKALPFSKFFIRGINEGLGLKAESTLHSIEDSSRFATEASRLLDQMPESLIKKSLLLEIQRLGHVTSGQPNAQEFPNEGQGRNKRFERGKFRKQFFEEKPQGAPTQPGDYEVKKTPVRYAITLLLNSPELVTEVGNPEKLLEWNIPGINLLFKLVETAEENPHIHSAGLMERFRGTEHEKILLKLMKWQPQEADMQILQQEFQDCFRQIKRQAHQKALESLLHKEQTQGLDLQEKHDLLSLLSDIHGSSE</sequence>
<dbReference type="FunFam" id="3.40.1360.10:FF:000002">
    <property type="entry name" value="DNA primase"/>
    <property type="match status" value="1"/>
</dbReference>
<dbReference type="NCBIfam" id="TIGR01391">
    <property type="entry name" value="dnaG"/>
    <property type="match status" value="1"/>
</dbReference>
<keyword evidence="4 12" id="KW-0548">Nucleotidyltransferase</keyword>
<dbReference type="SMART" id="SM00766">
    <property type="entry name" value="DnaG_DnaB_bind"/>
    <property type="match status" value="1"/>
</dbReference>
<dbReference type="Pfam" id="PF01807">
    <property type="entry name" value="Zn_ribbon_DnaG"/>
    <property type="match status" value="1"/>
</dbReference>
<evidence type="ECO:0000256" key="10">
    <source>
        <dbReference type="ARBA" id="ARBA00023125"/>
    </source>
</evidence>
<dbReference type="GO" id="GO:1990077">
    <property type="term" value="C:primosome complex"/>
    <property type="evidence" value="ECO:0007669"/>
    <property type="project" value="UniProtKB-KW"/>
</dbReference>
<protein>
    <recommendedName>
        <fullName evidence="12 13">DNA primase</fullName>
        <ecNumber evidence="12">2.7.7.101</ecNumber>
    </recommendedName>
</protein>
<dbReference type="GO" id="GO:0008270">
    <property type="term" value="F:zinc ion binding"/>
    <property type="evidence" value="ECO:0007669"/>
    <property type="project" value="UniProtKB-UniRule"/>
</dbReference>
<evidence type="ECO:0000256" key="7">
    <source>
        <dbReference type="ARBA" id="ARBA00022771"/>
    </source>
</evidence>
<dbReference type="Gene3D" id="1.10.860.10">
    <property type="entry name" value="DNAb Helicase, Chain A"/>
    <property type="match status" value="1"/>
</dbReference>
<dbReference type="GO" id="GO:0000428">
    <property type="term" value="C:DNA-directed RNA polymerase complex"/>
    <property type="evidence" value="ECO:0007669"/>
    <property type="project" value="UniProtKB-KW"/>
</dbReference>
<dbReference type="SMART" id="SM00400">
    <property type="entry name" value="ZnF_CHCC"/>
    <property type="match status" value="1"/>
</dbReference>
<dbReference type="PIRSF" id="PIRSF002811">
    <property type="entry name" value="DnaG"/>
    <property type="match status" value="1"/>
</dbReference>
<dbReference type="GO" id="GO:0006269">
    <property type="term" value="P:DNA replication, synthesis of primer"/>
    <property type="evidence" value="ECO:0007669"/>
    <property type="project" value="UniProtKB-UniRule"/>
</dbReference>
<evidence type="ECO:0000256" key="8">
    <source>
        <dbReference type="ARBA" id="ARBA00022833"/>
    </source>
</evidence>
<keyword evidence="3 12" id="KW-0808">Transferase</keyword>
<dbReference type="SUPFAM" id="SSF57783">
    <property type="entry name" value="Zinc beta-ribbon"/>
    <property type="match status" value="1"/>
</dbReference>
<dbReference type="SUPFAM" id="SSF117023">
    <property type="entry name" value="DNA primase DnaG, C-terminal domain"/>
    <property type="match status" value="1"/>
</dbReference>
<keyword evidence="9" id="KW-0460">Magnesium</keyword>